<dbReference type="PANTHER" id="PTHR39651:SF1">
    <property type="entry name" value="HOLLIDAY JUNCTION RESOLVASE HJC"/>
    <property type="match status" value="1"/>
</dbReference>
<dbReference type="GeneID" id="1477405"/>
<evidence type="ECO:0000313" key="12">
    <source>
        <dbReference type="EMBL" id="HII70758.1"/>
    </source>
</evidence>
<evidence type="ECO:0000256" key="9">
    <source>
        <dbReference type="ARBA" id="ARBA00023204"/>
    </source>
</evidence>
<keyword evidence="4 11" id="KW-0227">DNA damage</keyword>
<evidence type="ECO:0000256" key="1">
    <source>
        <dbReference type="ARBA" id="ARBA00022722"/>
    </source>
</evidence>
<dbReference type="InterPro" id="IPR002732">
    <property type="entry name" value="Hjc"/>
</dbReference>
<dbReference type="GO" id="GO:0006310">
    <property type="term" value="P:DNA recombination"/>
    <property type="evidence" value="ECO:0007669"/>
    <property type="project" value="UniProtKB-UniRule"/>
</dbReference>
<dbReference type="InterPro" id="IPR011856">
    <property type="entry name" value="tRNA_endonuc-like_dom_sf"/>
</dbReference>
<dbReference type="PANTHER" id="PTHR39651">
    <property type="entry name" value="HOLLIDAY JUNCTION RESOLVASE HJC"/>
    <property type="match status" value="1"/>
</dbReference>
<dbReference type="AlphaFoldDB" id="A0A832WB37"/>
<evidence type="ECO:0000256" key="4">
    <source>
        <dbReference type="ARBA" id="ARBA00022763"/>
    </source>
</evidence>
<accession>A0A832WB37</accession>
<organism evidence="12 13">
    <name type="scientific">Methanopyrus kandleri</name>
    <dbReference type="NCBI Taxonomy" id="2320"/>
    <lineage>
        <taxon>Archaea</taxon>
        <taxon>Methanobacteriati</taxon>
        <taxon>Methanobacteriota</taxon>
        <taxon>Methanomada group</taxon>
        <taxon>Methanopyri</taxon>
        <taxon>Methanopyrales</taxon>
        <taxon>Methanopyraceae</taxon>
        <taxon>Methanopyrus</taxon>
    </lineage>
</organism>
<comment type="subunit">
    <text evidence="11">Homodimer.</text>
</comment>
<proteinExistence type="inferred from homology"/>
<feature type="binding site" evidence="11">
    <location>
        <position position="35"/>
    </location>
    <ligand>
        <name>Mg(2+)</name>
        <dbReference type="ChEBI" id="CHEBI:18420"/>
    </ligand>
</feature>
<evidence type="ECO:0000256" key="8">
    <source>
        <dbReference type="ARBA" id="ARBA00023172"/>
    </source>
</evidence>
<dbReference type="Proteomes" id="UP000619545">
    <property type="component" value="Unassembled WGS sequence"/>
</dbReference>
<keyword evidence="8 11" id="KW-0233">DNA recombination</keyword>
<evidence type="ECO:0000256" key="5">
    <source>
        <dbReference type="ARBA" id="ARBA00022801"/>
    </source>
</evidence>
<feature type="binding site" evidence="11">
    <location>
        <position position="49"/>
    </location>
    <ligand>
        <name>Mg(2+)</name>
        <dbReference type="ChEBI" id="CHEBI:18420"/>
    </ligand>
</feature>
<dbReference type="NCBIfam" id="NF040854">
    <property type="entry name" value="Hol_resolv_Hjc"/>
    <property type="match status" value="1"/>
</dbReference>
<evidence type="ECO:0000256" key="3">
    <source>
        <dbReference type="ARBA" id="ARBA00022759"/>
    </source>
</evidence>
<evidence type="ECO:0000256" key="6">
    <source>
        <dbReference type="ARBA" id="ARBA00022842"/>
    </source>
</evidence>
<keyword evidence="9 11" id="KW-0234">DNA repair</keyword>
<keyword evidence="6 11" id="KW-0460">Magnesium</keyword>
<comment type="caution">
    <text evidence="12">The sequence shown here is derived from an EMBL/GenBank/DDBJ whole genome shotgun (WGS) entry which is preliminary data.</text>
</comment>
<evidence type="ECO:0000256" key="2">
    <source>
        <dbReference type="ARBA" id="ARBA00022723"/>
    </source>
</evidence>
<dbReference type="GO" id="GO:0006281">
    <property type="term" value="P:DNA repair"/>
    <property type="evidence" value="ECO:0007669"/>
    <property type="project" value="UniProtKB-UniRule"/>
</dbReference>
<dbReference type="Pfam" id="PF01870">
    <property type="entry name" value="Hjc"/>
    <property type="match status" value="1"/>
</dbReference>
<keyword evidence="2 11" id="KW-0479">Metal-binding</keyword>
<evidence type="ECO:0000256" key="7">
    <source>
        <dbReference type="ARBA" id="ARBA00023125"/>
    </source>
</evidence>
<comment type="cofactor">
    <cofactor evidence="11">
        <name>Mg(2+)</name>
        <dbReference type="ChEBI" id="CHEBI:18420"/>
    </cofactor>
    <text evidence="11">Binds 1 Mg(2+) ion per subunit.</text>
</comment>
<dbReference type="GO" id="GO:0003677">
    <property type="term" value="F:DNA binding"/>
    <property type="evidence" value="ECO:0007669"/>
    <property type="project" value="UniProtKB-KW"/>
</dbReference>
<keyword evidence="5 11" id="KW-0378">Hydrolase</keyword>
<dbReference type="Gene3D" id="3.40.1350.10">
    <property type="match status" value="1"/>
</dbReference>
<dbReference type="GO" id="GO:0000287">
    <property type="term" value="F:magnesium ion binding"/>
    <property type="evidence" value="ECO:0007669"/>
    <property type="project" value="UniProtKB-UniRule"/>
</dbReference>
<evidence type="ECO:0000256" key="11">
    <source>
        <dbReference type="HAMAP-Rule" id="MF_01490"/>
    </source>
</evidence>
<comment type="catalytic activity">
    <reaction evidence="10 11">
        <text>Endonucleolytic cleavage at a junction such as a reciprocal single-stranded crossover between two homologous DNA duplexes (Holliday junction).</text>
        <dbReference type="EC" id="3.1.21.10"/>
    </reaction>
</comment>
<dbReference type="SUPFAM" id="SSF52980">
    <property type="entry name" value="Restriction endonuclease-like"/>
    <property type="match status" value="1"/>
</dbReference>
<dbReference type="CDD" id="cd00523">
    <property type="entry name" value="Holliday_junction_resolvase"/>
    <property type="match status" value="1"/>
</dbReference>
<dbReference type="HAMAP" id="MF_01490">
    <property type="entry name" value="HJ_Resolv_Hjc"/>
    <property type="match status" value="1"/>
</dbReference>
<dbReference type="InterPro" id="IPR014428">
    <property type="entry name" value="Hjc_arc"/>
</dbReference>
<comment type="function">
    <text evidence="11">A structure-specific endonuclease that resolves Holliday junction (HJ) intermediates during genetic recombination. Cleaves 4-way DNA junctions introducing paired nicks in opposing strands, leaving a 5'-terminal phosphate and a 3'-terminal hydroxyl group that are subsequently ligated to produce recombinant products.</text>
</comment>
<name>A0A832WB37_9EURY</name>
<comment type="similarity">
    <text evidence="11">Belongs to the Holliday junction resolvase Hjc family.</text>
</comment>
<keyword evidence="7 11" id="KW-0238">DNA-binding</keyword>
<keyword evidence="3 11" id="KW-0255">Endonuclease</keyword>
<dbReference type="PIRSF" id="PIRSF004985">
    <property type="entry name" value="Hlld_jn_rslvs_ar"/>
    <property type="match status" value="1"/>
</dbReference>
<keyword evidence="1 11" id="KW-0540">Nuclease</keyword>
<sequence>MSYRRGADFERQLVRYLREHGGEAVRVAGSGGAVDVVGYAPAMGHVAVECKVRRDDRLYVEKEEIEGLTTFAERFRAEPLIAWKPPHVRTGLPLNAVLFPPDLMEERERTYVIDLETALEEGIDASRLVTRPLDHYRR</sequence>
<dbReference type="GO" id="GO:0008821">
    <property type="term" value="F:crossover junction DNA endonuclease activity"/>
    <property type="evidence" value="ECO:0007669"/>
    <property type="project" value="UniProtKB-UniRule"/>
</dbReference>
<dbReference type="InterPro" id="IPR011335">
    <property type="entry name" value="Restrct_endonuc-II-like"/>
</dbReference>
<feature type="active site" evidence="11">
    <location>
        <position position="30"/>
    </location>
</feature>
<dbReference type="RefSeq" id="WP_011018474.1">
    <property type="nucleotide sequence ID" value="NZ_DUJS01000004.1"/>
</dbReference>
<dbReference type="EMBL" id="DUJS01000004">
    <property type="protein sequence ID" value="HII70758.1"/>
    <property type="molecule type" value="Genomic_DNA"/>
</dbReference>
<protein>
    <recommendedName>
        <fullName evidence="11">Crossover junction endodeoxyribonuclease Hjc</fullName>
        <shortName evidence="11">Hjc</shortName>
        <ecNumber evidence="11">3.1.21.10</ecNumber>
    </recommendedName>
    <alternativeName>
        <fullName evidence="11">Holliday junction resolvase Hjc</fullName>
    </alternativeName>
</protein>
<feature type="binding site" evidence="11">
    <location>
        <position position="10"/>
    </location>
    <ligand>
        <name>Mg(2+)</name>
        <dbReference type="ChEBI" id="CHEBI:18420"/>
    </ligand>
</feature>
<gene>
    <name evidence="11" type="primary">hjc</name>
    <name evidence="12" type="ORF">HA336_05945</name>
</gene>
<evidence type="ECO:0000256" key="10">
    <source>
        <dbReference type="ARBA" id="ARBA00029354"/>
    </source>
</evidence>
<dbReference type="EC" id="3.1.21.10" evidence="11"/>
<feature type="site" description="Transition state stabilizer" evidence="11">
    <location>
        <position position="51"/>
    </location>
</feature>
<reference evidence="12" key="1">
    <citation type="journal article" date="2020" name="bioRxiv">
        <title>A rank-normalized archaeal taxonomy based on genome phylogeny resolves widespread incomplete and uneven classifications.</title>
        <authorList>
            <person name="Rinke C."/>
            <person name="Chuvochina M."/>
            <person name="Mussig A.J."/>
            <person name="Chaumeil P.-A."/>
            <person name="Waite D.W."/>
            <person name="Whitman W.B."/>
            <person name="Parks D.H."/>
            <person name="Hugenholtz P."/>
        </authorList>
    </citation>
    <scope>NUCLEOTIDE SEQUENCE</scope>
    <source>
        <strain evidence="12">UBA8853</strain>
    </source>
</reference>
<evidence type="ECO:0000313" key="13">
    <source>
        <dbReference type="Proteomes" id="UP000619545"/>
    </source>
</evidence>